<keyword evidence="3" id="KW-1185">Reference proteome</keyword>
<dbReference type="EMBL" id="GL732533">
    <property type="protein sequence ID" value="EFX84995.1"/>
    <property type="molecule type" value="Genomic_DNA"/>
</dbReference>
<accession>E9G6G8</accession>
<dbReference type="KEGG" id="dpx:DAPPUDRAFT_238462"/>
<gene>
    <name evidence="2" type="ORF">DAPPUDRAFT_238462</name>
</gene>
<name>E9G6G8_DAPPU</name>
<dbReference type="InParanoid" id="E9G6G8"/>
<dbReference type="HOGENOM" id="CLU_2051932_0_0_1"/>
<feature type="region of interest" description="Disordered" evidence="1">
    <location>
        <begin position="73"/>
        <end position="120"/>
    </location>
</feature>
<dbReference type="AlphaFoldDB" id="E9G6G8"/>
<reference evidence="2 3" key="1">
    <citation type="journal article" date="2011" name="Science">
        <title>The ecoresponsive genome of Daphnia pulex.</title>
        <authorList>
            <person name="Colbourne J.K."/>
            <person name="Pfrender M.E."/>
            <person name="Gilbert D."/>
            <person name="Thomas W.K."/>
            <person name="Tucker A."/>
            <person name="Oakley T.H."/>
            <person name="Tokishita S."/>
            <person name="Aerts A."/>
            <person name="Arnold G.J."/>
            <person name="Basu M.K."/>
            <person name="Bauer D.J."/>
            <person name="Caceres C.E."/>
            <person name="Carmel L."/>
            <person name="Casola C."/>
            <person name="Choi J.H."/>
            <person name="Detter J.C."/>
            <person name="Dong Q."/>
            <person name="Dusheyko S."/>
            <person name="Eads B.D."/>
            <person name="Frohlich T."/>
            <person name="Geiler-Samerotte K.A."/>
            <person name="Gerlach D."/>
            <person name="Hatcher P."/>
            <person name="Jogdeo S."/>
            <person name="Krijgsveld J."/>
            <person name="Kriventseva E.V."/>
            <person name="Kultz D."/>
            <person name="Laforsch C."/>
            <person name="Lindquist E."/>
            <person name="Lopez J."/>
            <person name="Manak J.R."/>
            <person name="Muller J."/>
            <person name="Pangilinan J."/>
            <person name="Patwardhan R.P."/>
            <person name="Pitluck S."/>
            <person name="Pritham E.J."/>
            <person name="Rechtsteiner A."/>
            <person name="Rho M."/>
            <person name="Rogozin I.B."/>
            <person name="Sakarya O."/>
            <person name="Salamov A."/>
            <person name="Schaack S."/>
            <person name="Shapiro H."/>
            <person name="Shiga Y."/>
            <person name="Skalitzky C."/>
            <person name="Smith Z."/>
            <person name="Souvorov A."/>
            <person name="Sung W."/>
            <person name="Tang Z."/>
            <person name="Tsuchiya D."/>
            <person name="Tu H."/>
            <person name="Vos H."/>
            <person name="Wang M."/>
            <person name="Wolf Y.I."/>
            <person name="Yamagata H."/>
            <person name="Yamada T."/>
            <person name="Ye Y."/>
            <person name="Shaw J.R."/>
            <person name="Andrews J."/>
            <person name="Crease T.J."/>
            <person name="Tang H."/>
            <person name="Lucas S.M."/>
            <person name="Robertson H.M."/>
            <person name="Bork P."/>
            <person name="Koonin E.V."/>
            <person name="Zdobnov E.M."/>
            <person name="Grigoriev I.V."/>
            <person name="Lynch M."/>
            <person name="Boore J.L."/>
        </authorList>
    </citation>
    <scope>NUCLEOTIDE SEQUENCE [LARGE SCALE GENOMIC DNA]</scope>
</reference>
<organism evidence="2 3">
    <name type="scientific">Daphnia pulex</name>
    <name type="common">Water flea</name>
    <dbReference type="NCBI Taxonomy" id="6669"/>
    <lineage>
        <taxon>Eukaryota</taxon>
        <taxon>Metazoa</taxon>
        <taxon>Ecdysozoa</taxon>
        <taxon>Arthropoda</taxon>
        <taxon>Crustacea</taxon>
        <taxon>Branchiopoda</taxon>
        <taxon>Diplostraca</taxon>
        <taxon>Cladocera</taxon>
        <taxon>Anomopoda</taxon>
        <taxon>Daphniidae</taxon>
        <taxon>Daphnia</taxon>
    </lineage>
</organism>
<dbReference type="SUPFAM" id="SSF50630">
    <property type="entry name" value="Acid proteases"/>
    <property type="match status" value="1"/>
</dbReference>
<evidence type="ECO:0000313" key="3">
    <source>
        <dbReference type="Proteomes" id="UP000000305"/>
    </source>
</evidence>
<sequence length="120" mass="14011">MWKRFFSDPVDEVQSDQPFDVFVIRGKPVEMLIDSGMPASIITKQEWKWIGKPALKEVKGFKFVTAGLELRKRTGAEEEDRSRGRGPELRKRTKVEEEDRSCGRGPEMRKRIKANEEDWN</sequence>
<evidence type="ECO:0000256" key="1">
    <source>
        <dbReference type="SAM" id="MobiDB-lite"/>
    </source>
</evidence>
<protein>
    <submittedName>
        <fullName evidence="2">Uncharacterized protein</fullName>
    </submittedName>
</protein>
<dbReference type="InterPro" id="IPR021109">
    <property type="entry name" value="Peptidase_aspartic_dom_sf"/>
</dbReference>
<evidence type="ECO:0000313" key="2">
    <source>
        <dbReference type="EMBL" id="EFX84995.1"/>
    </source>
</evidence>
<proteinExistence type="predicted"/>
<dbReference type="Proteomes" id="UP000000305">
    <property type="component" value="Unassembled WGS sequence"/>
</dbReference>